<dbReference type="EMBL" id="FMHY01000002">
    <property type="protein sequence ID" value="SCL58368.1"/>
    <property type="molecule type" value="Genomic_DNA"/>
</dbReference>
<dbReference type="OrthoDB" id="4553956at2"/>
<sequence>MPGRESPEQIIRTRTVTAQAILGNQVDLRTYPYRLLSVLAHGTGADRVTQAVAAAEMLEAFGWELVTISEFTSSHLTYAIMRRR</sequence>
<name>A0A1C6UWI7_9ACTN</name>
<organism evidence="1 2">
    <name type="scientific">Micromonospora eburnea</name>
    <dbReference type="NCBI Taxonomy" id="227316"/>
    <lineage>
        <taxon>Bacteria</taxon>
        <taxon>Bacillati</taxon>
        <taxon>Actinomycetota</taxon>
        <taxon>Actinomycetes</taxon>
        <taxon>Micromonosporales</taxon>
        <taxon>Micromonosporaceae</taxon>
        <taxon>Micromonospora</taxon>
    </lineage>
</organism>
<proteinExistence type="predicted"/>
<evidence type="ECO:0000313" key="1">
    <source>
        <dbReference type="EMBL" id="SCL58368.1"/>
    </source>
</evidence>
<gene>
    <name evidence="1" type="ORF">GA0070604_3817</name>
</gene>
<reference evidence="2" key="1">
    <citation type="submission" date="2016-06" db="EMBL/GenBank/DDBJ databases">
        <authorList>
            <person name="Varghese N."/>
            <person name="Submissions Spin"/>
        </authorList>
    </citation>
    <scope>NUCLEOTIDE SEQUENCE [LARGE SCALE GENOMIC DNA]</scope>
    <source>
        <strain evidence="2">DSM 44814</strain>
    </source>
</reference>
<dbReference type="AlphaFoldDB" id="A0A1C6UWI7"/>
<keyword evidence="2" id="KW-1185">Reference proteome</keyword>
<accession>A0A1C6UWI7</accession>
<protein>
    <submittedName>
        <fullName evidence="1">Uncharacterized protein</fullName>
    </submittedName>
</protein>
<dbReference type="RefSeq" id="WP_091119943.1">
    <property type="nucleotide sequence ID" value="NZ_FMHY01000002.1"/>
</dbReference>
<dbReference type="Proteomes" id="UP000199696">
    <property type="component" value="Unassembled WGS sequence"/>
</dbReference>
<evidence type="ECO:0000313" key="2">
    <source>
        <dbReference type="Proteomes" id="UP000199696"/>
    </source>
</evidence>